<evidence type="ECO:0008006" key="4">
    <source>
        <dbReference type="Google" id="ProtNLM"/>
    </source>
</evidence>
<gene>
    <name evidence="2" type="ORF">SAMN05428998_1723</name>
</gene>
<accession>A0A1Y6CRF8</accession>
<organism evidence="2 3">
    <name type="scientific">Tistlia consotensis USBA 355</name>
    <dbReference type="NCBI Taxonomy" id="560819"/>
    <lineage>
        <taxon>Bacteria</taxon>
        <taxon>Pseudomonadati</taxon>
        <taxon>Pseudomonadota</taxon>
        <taxon>Alphaproteobacteria</taxon>
        <taxon>Rhodospirillales</taxon>
        <taxon>Rhodovibrionaceae</taxon>
        <taxon>Tistlia</taxon>
    </lineage>
</organism>
<keyword evidence="1" id="KW-1133">Transmembrane helix</keyword>
<dbReference type="EMBL" id="FWZX01000072">
    <property type="protein sequence ID" value="SMF85798.1"/>
    <property type="molecule type" value="Genomic_DNA"/>
</dbReference>
<dbReference type="AlphaFoldDB" id="A0A1Y6CRF8"/>
<dbReference type="Proteomes" id="UP000192917">
    <property type="component" value="Unassembled WGS sequence"/>
</dbReference>
<reference evidence="2 3" key="1">
    <citation type="submission" date="2017-04" db="EMBL/GenBank/DDBJ databases">
        <authorList>
            <person name="Afonso C.L."/>
            <person name="Miller P.J."/>
            <person name="Scott M.A."/>
            <person name="Spackman E."/>
            <person name="Goraichik I."/>
            <person name="Dimitrov K.M."/>
            <person name="Suarez D.L."/>
            <person name="Swayne D.E."/>
        </authorList>
    </citation>
    <scope>NUCLEOTIDE SEQUENCE [LARGE SCALE GENOMIC DNA]</scope>
    <source>
        <strain evidence="2 3">USBA 355</strain>
    </source>
</reference>
<keyword evidence="1" id="KW-0812">Transmembrane</keyword>
<dbReference type="STRING" id="560819.SAMN05428998_1723"/>
<feature type="transmembrane region" description="Helical" evidence="1">
    <location>
        <begin position="6"/>
        <end position="24"/>
    </location>
</feature>
<proteinExistence type="predicted"/>
<dbReference type="InterPro" id="IPR020269">
    <property type="entry name" value="Phage_Mu_Releasin"/>
</dbReference>
<keyword evidence="1" id="KW-0472">Membrane</keyword>
<evidence type="ECO:0000256" key="1">
    <source>
        <dbReference type="SAM" id="Phobius"/>
    </source>
</evidence>
<dbReference type="RefSeq" id="WP_085127517.1">
    <property type="nucleotide sequence ID" value="NZ_FWZX01000072.1"/>
</dbReference>
<dbReference type="Pfam" id="PF10805">
    <property type="entry name" value="DUF2730"/>
    <property type="match status" value="1"/>
</dbReference>
<protein>
    <recommendedName>
        <fullName evidence="4">DUF2730 family protein</fullName>
    </recommendedName>
</protein>
<sequence length="115" mass="13309">MEGLLKLWPLLLFLINGLMGWAVWSMRKEFATKADVAEVKESVGNLAGRVELVERDLEHLPSKDDLNKLQLELAKVVGELREVRSDYRHLMENQGRIDQVLTRHEQIFSDAARQR</sequence>
<evidence type="ECO:0000313" key="2">
    <source>
        <dbReference type="EMBL" id="SMF85798.1"/>
    </source>
</evidence>
<name>A0A1Y6CRF8_9PROT</name>
<keyword evidence="3" id="KW-1185">Reference proteome</keyword>
<evidence type="ECO:0000313" key="3">
    <source>
        <dbReference type="Proteomes" id="UP000192917"/>
    </source>
</evidence>